<evidence type="ECO:0000256" key="1">
    <source>
        <dbReference type="ARBA" id="ARBA00022448"/>
    </source>
</evidence>
<evidence type="ECO:0000256" key="2">
    <source>
        <dbReference type="ARBA" id="ARBA00022741"/>
    </source>
</evidence>
<dbReference type="PANTHER" id="PTHR24220">
    <property type="entry name" value="IMPORT ATP-BINDING PROTEIN"/>
    <property type="match status" value="1"/>
</dbReference>
<dbReference type="Gene3D" id="3.40.50.300">
    <property type="entry name" value="P-loop containing nucleotide triphosphate hydrolases"/>
    <property type="match status" value="1"/>
</dbReference>
<keyword evidence="7" id="KW-1185">Reference proteome</keyword>
<feature type="compositionally biased region" description="Low complexity" evidence="4">
    <location>
        <begin position="243"/>
        <end position="254"/>
    </location>
</feature>
<dbReference type="FunFam" id="3.40.50.300:FF:000032">
    <property type="entry name" value="Export ABC transporter ATP-binding protein"/>
    <property type="match status" value="1"/>
</dbReference>
<dbReference type="Pfam" id="PF00005">
    <property type="entry name" value="ABC_tran"/>
    <property type="match status" value="1"/>
</dbReference>
<evidence type="ECO:0000313" key="6">
    <source>
        <dbReference type="EMBL" id="MDO4842528.1"/>
    </source>
</evidence>
<organism evidence="6 7">
    <name type="scientific">Phoenicibacter congonensis</name>
    <dbReference type="NCBI Taxonomy" id="1944646"/>
    <lineage>
        <taxon>Bacteria</taxon>
        <taxon>Bacillati</taxon>
        <taxon>Actinomycetota</taxon>
        <taxon>Coriobacteriia</taxon>
        <taxon>Eggerthellales</taxon>
        <taxon>Eggerthellaceae</taxon>
        <taxon>Phoenicibacter</taxon>
    </lineage>
</organism>
<protein>
    <submittedName>
        <fullName evidence="6">ABC transporter ATP-binding protein</fullName>
    </submittedName>
</protein>
<dbReference type="SUPFAM" id="SSF52540">
    <property type="entry name" value="P-loop containing nucleoside triphosphate hydrolases"/>
    <property type="match status" value="1"/>
</dbReference>
<keyword evidence="1" id="KW-0813">Transport</keyword>
<dbReference type="GO" id="GO:0022857">
    <property type="term" value="F:transmembrane transporter activity"/>
    <property type="evidence" value="ECO:0007669"/>
    <property type="project" value="TreeGrafter"/>
</dbReference>
<dbReference type="GO" id="GO:0005886">
    <property type="term" value="C:plasma membrane"/>
    <property type="evidence" value="ECO:0007669"/>
    <property type="project" value="TreeGrafter"/>
</dbReference>
<reference evidence="6" key="1">
    <citation type="submission" date="2023-07" db="EMBL/GenBank/DDBJ databases">
        <title>Between Cages and Wild: Unraveling the Impact of Captivity on Animal Microbiomes and Antimicrobial Resistance.</title>
        <authorList>
            <person name="Schmartz G.P."/>
            <person name="Rehner J."/>
            <person name="Schuff M.J."/>
            <person name="Becker S.L."/>
            <person name="Kravczyk M."/>
            <person name="Gurevich A."/>
            <person name="Francke R."/>
            <person name="Mueller R."/>
            <person name="Keller V."/>
            <person name="Keller A."/>
        </authorList>
    </citation>
    <scope>NUCLEOTIDE SEQUENCE</scope>
    <source>
        <strain evidence="6">S12M_St_49</strain>
    </source>
</reference>
<dbReference type="InterPro" id="IPR027417">
    <property type="entry name" value="P-loop_NTPase"/>
</dbReference>
<name>A0AA43RJQ9_9ACTN</name>
<comment type="caution">
    <text evidence="6">The sequence shown here is derived from an EMBL/GenBank/DDBJ whole genome shotgun (WGS) entry which is preliminary data.</text>
</comment>
<dbReference type="EMBL" id="JAUMVS010000203">
    <property type="protein sequence ID" value="MDO4842528.1"/>
    <property type="molecule type" value="Genomic_DNA"/>
</dbReference>
<dbReference type="CDD" id="cd03255">
    <property type="entry name" value="ABC_MJ0796_LolCDE_FtsE"/>
    <property type="match status" value="1"/>
</dbReference>
<evidence type="ECO:0000259" key="5">
    <source>
        <dbReference type="PROSITE" id="PS50893"/>
    </source>
</evidence>
<dbReference type="Proteomes" id="UP001168575">
    <property type="component" value="Unassembled WGS sequence"/>
</dbReference>
<proteinExistence type="predicted"/>
<feature type="region of interest" description="Disordered" evidence="4">
    <location>
        <begin position="234"/>
        <end position="263"/>
    </location>
</feature>
<dbReference type="InterPro" id="IPR017911">
    <property type="entry name" value="MacB-like_ATP-bd"/>
</dbReference>
<dbReference type="InterPro" id="IPR003593">
    <property type="entry name" value="AAA+_ATPase"/>
</dbReference>
<sequence>MDNASKSPVIQVRGLRKEYRLADDTVVALKRIDLDIMAGEVCCIFGTSGSGKSTLLNQLAGLEKPTRGCVYIAGAPISRMNENELAAFRQKYLGFIFQAYNLLPALTATENVALPLAFRGMPKRKREALARKMLARVGLGSRADHFPSQMSGGQQQRVGIARAFVTRPRVMFADEPTGNLDSKTTAEVMQMICGFARAHGQTIVLVTHDPNMAAYADRIVTLIDGLIVSDERVEHPAAPTEPPATATASEPTDAAPRDAVIKE</sequence>
<feature type="domain" description="ABC transporter" evidence="5">
    <location>
        <begin position="10"/>
        <end position="249"/>
    </location>
</feature>
<dbReference type="InterPro" id="IPR003439">
    <property type="entry name" value="ABC_transporter-like_ATP-bd"/>
</dbReference>
<dbReference type="AlphaFoldDB" id="A0AA43RJQ9"/>
<accession>A0AA43RJQ9</accession>
<keyword evidence="3 6" id="KW-0067">ATP-binding</keyword>
<dbReference type="PANTHER" id="PTHR24220:SF86">
    <property type="entry name" value="ABC TRANSPORTER ABCH.1"/>
    <property type="match status" value="1"/>
</dbReference>
<dbReference type="PROSITE" id="PS50893">
    <property type="entry name" value="ABC_TRANSPORTER_2"/>
    <property type="match status" value="1"/>
</dbReference>
<dbReference type="GO" id="GO:0005524">
    <property type="term" value="F:ATP binding"/>
    <property type="evidence" value="ECO:0007669"/>
    <property type="project" value="UniProtKB-KW"/>
</dbReference>
<evidence type="ECO:0000313" key="7">
    <source>
        <dbReference type="Proteomes" id="UP001168575"/>
    </source>
</evidence>
<dbReference type="GO" id="GO:0016887">
    <property type="term" value="F:ATP hydrolysis activity"/>
    <property type="evidence" value="ECO:0007669"/>
    <property type="project" value="InterPro"/>
</dbReference>
<dbReference type="SMART" id="SM00382">
    <property type="entry name" value="AAA"/>
    <property type="match status" value="1"/>
</dbReference>
<dbReference type="GO" id="GO:0098796">
    <property type="term" value="C:membrane protein complex"/>
    <property type="evidence" value="ECO:0007669"/>
    <property type="project" value="UniProtKB-ARBA"/>
</dbReference>
<gene>
    <name evidence="6" type="ORF">Q3982_07635</name>
</gene>
<dbReference type="InterPro" id="IPR017871">
    <property type="entry name" value="ABC_transporter-like_CS"/>
</dbReference>
<keyword evidence="2" id="KW-0547">Nucleotide-binding</keyword>
<dbReference type="InterPro" id="IPR015854">
    <property type="entry name" value="ABC_transpr_LolD-like"/>
</dbReference>
<evidence type="ECO:0000256" key="3">
    <source>
        <dbReference type="ARBA" id="ARBA00022840"/>
    </source>
</evidence>
<evidence type="ECO:0000256" key="4">
    <source>
        <dbReference type="SAM" id="MobiDB-lite"/>
    </source>
</evidence>
<dbReference type="PROSITE" id="PS00211">
    <property type="entry name" value="ABC_TRANSPORTER_1"/>
    <property type="match status" value="1"/>
</dbReference>